<accession>A0A179B7E1</accession>
<dbReference type="Proteomes" id="UP000078302">
    <property type="component" value="Unassembled WGS sequence"/>
</dbReference>
<proteinExistence type="predicted"/>
<dbReference type="Pfam" id="PF10387">
    <property type="entry name" value="DUF2442"/>
    <property type="match status" value="1"/>
</dbReference>
<sequence length="84" mass="9467">MEWDVVEVHTEPPLALKVRFADGTQGQVRFEPSHLTGVFAPLKDLVMFSQVHIDHGALTWPGDVDLAPDTMYDAIKTHGEWVLR</sequence>
<dbReference type="OrthoDB" id="3233810at2"/>
<evidence type="ECO:0000313" key="1">
    <source>
        <dbReference type="EMBL" id="OAP87626.1"/>
    </source>
</evidence>
<dbReference type="InterPro" id="IPR036782">
    <property type="entry name" value="NE0471-like_N"/>
</dbReference>
<organism evidence="1 2">
    <name type="scientific">Acidithiobacillus ferrooxidans</name>
    <name type="common">Thiobacillus ferrooxidans</name>
    <dbReference type="NCBI Taxonomy" id="920"/>
    <lineage>
        <taxon>Bacteria</taxon>
        <taxon>Pseudomonadati</taxon>
        <taxon>Pseudomonadota</taxon>
        <taxon>Acidithiobacillia</taxon>
        <taxon>Acidithiobacillales</taxon>
        <taxon>Acidithiobacillaceae</taxon>
        <taxon>Acidithiobacillus</taxon>
    </lineage>
</organism>
<protein>
    <recommendedName>
        <fullName evidence="3">DUF2442 domain-containing protein</fullName>
    </recommendedName>
</protein>
<reference evidence="1 2" key="1">
    <citation type="submission" date="2016-04" db="EMBL/GenBank/DDBJ databases">
        <title>Acidithiobacillus ferrooxidans genome sequencing and assembly.</title>
        <authorList>
            <person name="Zhou Z."/>
        </authorList>
    </citation>
    <scope>NUCLEOTIDE SEQUENCE [LARGE SCALE GENOMIC DNA]</scope>
    <source>
        <strain evidence="1 2">BY0502</strain>
    </source>
</reference>
<evidence type="ECO:0000313" key="2">
    <source>
        <dbReference type="Proteomes" id="UP000078302"/>
    </source>
</evidence>
<dbReference type="Gene3D" id="3.30.2020.10">
    <property type="entry name" value="NE0471-like N-terminal domain"/>
    <property type="match status" value="1"/>
</dbReference>
<dbReference type="SUPFAM" id="SSF143880">
    <property type="entry name" value="NE0471 N-terminal domain-like"/>
    <property type="match status" value="1"/>
</dbReference>
<dbReference type="AlphaFoldDB" id="A0A179B7E1"/>
<comment type="caution">
    <text evidence="1">The sequence shown here is derived from an EMBL/GenBank/DDBJ whole genome shotgun (WGS) entry which is preliminary data.</text>
</comment>
<gene>
    <name evidence="1" type="ORF">A4H96_12835</name>
</gene>
<dbReference type="EMBL" id="LVXZ01000200">
    <property type="protein sequence ID" value="OAP87626.1"/>
    <property type="molecule type" value="Genomic_DNA"/>
</dbReference>
<dbReference type="RefSeq" id="WP_064219954.1">
    <property type="nucleotide sequence ID" value="NZ_LVXZ01000200.1"/>
</dbReference>
<dbReference type="InterPro" id="IPR018841">
    <property type="entry name" value="DUF2442"/>
</dbReference>
<evidence type="ECO:0008006" key="3">
    <source>
        <dbReference type="Google" id="ProtNLM"/>
    </source>
</evidence>
<name>A0A179B7E1_ACIFR</name>
<keyword evidence="2" id="KW-1185">Reference proteome</keyword>